<evidence type="ECO:0000313" key="1">
    <source>
        <dbReference type="EMBL" id="GGN09308.1"/>
    </source>
</evidence>
<evidence type="ECO:0000313" key="2">
    <source>
        <dbReference type="Proteomes" id="UP000597656"/>
    </source>
</evidence>
<keyword evidence="2" id="KW-1185">Reference proteome</keyword>
<proteinExistence type="predicted"/>
<sequence>MIAVVPVRYAATDSVWSREQFENWMRPGIDHGLGDFWWRCSRGLYDVSSRVYDPVEIPNPIPVSDNQKRAELHEAVVKAAAAVDWAHTDVLLIWLARPTGWWGGGEVSVPGPDGQQKNIRVTVVDSITPFDAACQELGHGFGLQHEIDSAGREYASPYSAMSSRGYGPTAPGNQSWVRRPAAALPDGGPNMQSPHVGVPANRIVGPMVPSAHLYGDPRFRDSSSVVHVRALPAKTRLYKPDYVSPGSGKPVLLAVPSQRRDGRTFLVEFRRAATGAYDQGIGVEGLVVHSPNPDGWVRYDGVADLRNTEWACPAGNFALRFDAVSEDYADVEVRAESVVSFPIRGVLLAGGFRTQHQLNTMSRDDMRNTLIVVMTSLSKQNDYQRYDNDTLAGMGAVMVFLRRNGLRDDAALKSMTADDQRNVAIVELHSQTGAGQALQGFTNLQLAQIALGSDLATRGRRPGATSFYGRGVLLAGRFRTQHQLNTMSRDDMRNTLIVVMTSLSNQTNYQAYNDADLAGVGAVMVFLRETGIRDDAALKTMSADDQRNVAIVELHAQTGRNLQGLSNLDLALTALGVERF</sequence>
<name>A0ABQ2IIS0_9PSEU</name>
<dbReference type="RefSeq" id="WP_189157852.1">
    <property type="nucleotide sequence ID" value="NZ_BMNC01000009.1"/>
</dbReference>
<accession>A0ABQ2IIS0</accession>
<dbReference type="EMBL" id="BMNC01000009">
    <property type="protein sequence ID" value="GGN09308.1"/>
    <property type="molecule type" value="Genomic_DNA"/>
</dbReference>
<dbReference type="Proteomes" id="UP000597656">
    <property type="component" value="Unassembled WGS sequence"/>
</dbReference>
<gene>
    <name evidence="1" type="ORF">GCM10011609_56290</name>
</gene>
<organism evidence="1 2">
    <name type="scientific">Lentzea pudingi</name>
    <dbReference type="NCBI Taxonomy" id="1789439"/>
    <lineage>
        <taxon>Bacteria</taxon>
        <taxon>Bacillati</taxon>
        <taxon>Actinomycetota</taxon>
        <taxon>Actinomycetes</taxon>
        <taxon>Pseudonocardiales</taxon>
        <taxon>Pseudonocardiaceae</taxon>
        <taxon>Lentzea</taxon>
    </lineage>
</organism>
<comment type="caution">
    <text evidence="1">The sequence shown here is derived from an EMBL/GenBank/DDBJ whole genome shotgun (WGS) entry which is preliminary data.</text>
</comment>
<evidence type="ECO:0008006" key="3">
    <source>
        <dbReference type="Google" id="ProtNLM"/>
    </source>
</evidence>
<reference evidence="2" key="1">
    <citation type="journal article" date="2019" name="Int. J. Syst. Evol. Microbiol.">
        <title>The Global Catalogue of Microorganisms (GCM) 10K type strain sequencing project: providing services to taxonomists for standard genome sequencing and annotation.</title>
        <authorList>
            <consortium name="The Broad Institute Genomics Platform"/>
            <consortium name="The Broad Institute Genome Sequencing Center for Infectious Disease"/>
            <person name="Wu L."/>
            <person name="Ma J."/>
        </authorList>
    </citation>
    <scope>NUCLEOTIDE SEQUENCE [LARGE SCALE GENOMIC DNA]</scope>
    <source>
        <strain evidence="2">CGMCC 4.7319</strain>
    </source>
</reference>
<protein>
    <recommendedName>
        <fullName evidence="3">M6 family metalloprotease domain-containing protein</fullName>
    </recommendedName>
</protein>